<dbReference type="RefSeq" id="WP_373656295.1">
    <property type="nucleotide sequence ID" value="NZ_JBGUAW010000007.1"/>
</dbReference>
<gene>
    <name evidence="2" type="ORF">ACERLL_11790</name>
</gene>
<keyword evidence="3" id="KW-1185">Reference proteome</keyword>
<evidence type="ECO:0000256" key="1">
    <source>
        <dbReference type="SAM" id="MobiDB-lite"/>
    </source>
</evidence>
<dbReference type="Proteomes" id="UP001575181">
    <property type="component" value="Unassembled WGS sequence"/>
</dbReference>
<dbReference type="Gene3D" id="1.10.287.1700">
    <property type="match status" value="1"/>
</dbReference>
<evidence type="ECO:0008006" key="4">
    <source>
        <dbReference type="Google" id="ProtNLM"/>
    </source>
</evidence>
<comment type="caution">
    <text evidence="2">The sequence shown here is derived from an EMBL/GenBank/DDBJ whole genome shotgun (WGS) entry which is preliminary data.</text>
</comment>
<evidence type="ECO:0000313" key="2">
    <source>
        <dbReference type="EMBL" id="MFA9461508.1"/>
    </source>
</evidence>
<feature type="compositionally biased region" description="Polar residues" evidence="1">
    <location>
        <begin position="139"/>
        <end position="149"/>
    </location>
</feature>
<feature type="compositionally biased region" description="Basic residues" evidence="1">
    <location>
        <begin position="128"/>
        <end position="138"/>
    </location>
</feature>
<dbReference type="InterPro" id="IPR053716">
    <property type="entry name" value="Flag_assembly_chemotaxis_eff"/>
</dbReference>
<feature type="region of interest" description="Disordered" evidence="1">
    <location>
        <begin position="125"/>
        <end position="149"/>
    </location>
</feature>
<organism evidence="2 3">
    <name type="scientific">Thiohalorhabdus methylotrophus</name>
    <dbReference type="NCBI Taxonomy" id="3242694"/>
    <lineage>
        <taxon>Bacteria</taxon>
        <taxon>Pseudomonadati</taxon>
        <taxon>Pseudomonadota</taxon>
        <taxon>Gammaproteobacteria</taxon>
        <taxon>Thiohalorhabdales</taxon>
        <taxon>Thiohalorhabdaceae</taxon>
        <taxon>Thiohalorhabdus</taxon>
    </lineage>
</organism>
<accession>A0ABV4TW82</accession>
<protein>
    <recommendedName>
        <fullName evidence="4">Flagellar FliJ protein</fullName>
    </recommendedName>
</protein>
<proteinExistence type="predicted"/>
<sequence>MSAKNGKNFRLARVLHLRHQQVEVCRDHLESCRSDLERWQAHHQEILAQQQAAGLQPGASEGLMDAAQLQLREQGRRWFQRELERLAVEIREREQALETARAELWAAEQRRLRLERLRERFEEQQHQLAKRGERKRLNRWTSHQSGTQG</sequence>
<evidence type="ECO:0000313" key="3">
    <source>
        <dbReference type="Proteomes" id="UP001575181"/>
    </source>
</evidence>
<reference evidence="2 3" key="1">
    <citation type="submission" date="2024-08" db="EMBL/GenBank/DDBJ databases">
        <title>Whole-genome sequencing of halo(alkali)philic microorganisms from hypersaline lakes.</title>
        <authorList>
            <person name="Sorokin D.Y."/>
            <person name="Merkel A.Y."/>
            <person name="Messina E."/>
            <person name="Yakimov M."/>
        </authorList>
    </citation>
    <scope>NUCLEOTIDE SEQUENCE [LARGE SCALE GENOMIC DNA]</scope>
    <source>
        <strain evidence="2 3">Cl-TMA</strain>
    </source>
</reference>
<dbReference type="EMBL" id="JBGUAW010000007">
    <property type="protein sequence ID" value="MFA9461508.1"/>
    <property type="molecule type" value="Genomic_DNA"/>
</dbReference>
<name>A0ABV4TW82_9GAMM</name>